<keyword evidence="7 9" id="KW-0472">Membrane</keyword>
<dbReference type="Proteomes" id="UP001142055">
    <property type="component" value="Chromosome 3"/>
</dbReference>
<evidence type="ECO:0000313" key="11">
    <source>
        <dbReference type="EMBL" id="KAJ6217092.1"/>
    </source>
</evidence>
<comment type="subcellular location">
    <subcellularLocation>
        <location evidence="1">Membrane</location>
        <topology evidence="1">Multi-pass membrane protein</topology>
    </subcellularLocation>
</comment>
<feature type="compositionally biased region" description="Basic and acidic residues" evidence="8">
    <location>
        <begin position="191"/>
        <end position="205"/>
    </location>
</feature>
<proteinExistence type="predicted"/>
<name>A0A9Q0M3A1_BLOTA</name>
<feature type="domain" description="Sodium/calcium exchanger membrane region" evidence="10">
    <location>
        <begin position="308"/>
        <end position="447"/>
    </location>
</feature>
<evidence type="ECO:0000256" key="4">
    <source>
        <dbReference type="ARBA" id="ARBA00022568"/>
    </source>
</evidence>
<evidence type="ECO:0000259" key="10">
    <source>
        <dbReference type="Pfam" id="PF01699"/>
    </source>
</evidence>
<dbReference type="InterPro" id="IPR051359">
    <property type="entry name" value="CaCA_antiporter"/>
</dbReference>
<dbReference type="AlphaFoldDB" id="A0A9Q0M3A1"/>
<evidence type="ECO:0000256" key="7">
    <source>
        <dbReference type="ARBA" id="ARBA00023136"/>
    </source>
</evidence>
<dbReference type="EMBL" id="JAPWDV010000003">
    <property type="protein sequence ID" value="KAJ6217092.1"/>
    <property type="molecule type" value="Genomic_DNA"/>
</dbReference>
<evidence type="ECO:0000313" key="12">
    <source>
        <dbReference type="Proteomes" id="UP001142055"/>
    </source>
</evidence>
<feature type="compositionally biased region" description="Polar residues" evidence="8">
    <location>
        <begin position="156"/>
        <end position="172"/>
    </location>
</feature>
<dbReference type="Pfam" id="PF01699">
    <property type="entry name" value="Na_Ca_ex"/>
    <property type="match status" value="1"/>
</dbReference>
<keyword evidence="3" id="KW-0050">Antiport</keyword>
<dbReference type="Gene3D" id="1.20.1420.30">
    <property type="entry name" value="NCX, central ion-binding region"/>
    <property type="match status" value="1"/>
</dbReference>
<evidence type="ECO:0000256" key="3">
    <source>
        <dbReference type="ARBA" id="ARBA00022449"/>
    </source>
</evidence>
<dbReference type="GO" id="GO:0005432">
    <property type="term" value="F:calcium:sodium antiporter activity"/>
    <property type="evidence" value="ECO:0007669"/>
    <property type="project" value="TreeGrafter"/>
</dbReference>
<evidence type="ECO:0000256" key="8">
    <source>
        <dbReference type="SAM" id="MobiDB-lite"/>
    </source>
</evidence>
<keyword evidence="5 9" id="KW-0812">Transmembrane</keyword>
<reference evidence="11" key="1">
    <citation type="submission" date="2022-12" db="EMBL/GenBank/DDBJ databases">
        <title>Genome assemblies of Blomia tropicalis.</title>
        <authorList>
            <person name="Cui Y."/>
        </authorList>
    </citation>
    <scope>NUCLEOTIDE SEQUENCE</scope>
    <source>
        <tissue evidence="11">Adult mites</tissue>
    </source>
</reference>
<protein>
    <recommendedName>
        <fullName evidence="10">Sodium/calcium exchanger membrane region domain-containing protein</fullName>
    </recommendedName>
</protein>
<sequence length="539" mass="60878">MESREFMASSSRYVSNGGGNVGGGGGGVSASSFNEYNNGNEPYNPYTTMLTPHSPCHQSSPRHYGGPAPMGMPSINHQPMNSMDASQTTRVVDFCGLIPPESDFYLQCKNGKNNEIENVKYNPVVQSLNNLTIDDRRTTSEYPSWSTSNHYDGNEMSNMSYYQNQFPNNDQGLQRESDSSLSVPFTSRQRRWSDGNESKYTKPEVESYQQSNQQYLIKTDNSNNPYYCDCLNCKQKYAKLRPKVSFGPSMMYPMEPQCRFVKKLHDISTQCQFARKVDDCYDDSKIDYIQLTYCTLESQIVATLLFLFMLAFLFLAIGTTADDFLCPLLVSISKSLKLSDNIAGVTFLAFGNGAPDIFSSIIGIGNSDPNMVIGQLYGGGIFVTTIVVGSILIRERFQIMHRPLLRDITFYILTTSLVWVTFFLGKIELFNSLIFIGVYLIYVIVVIVSGVIYRKTRIIKDQESANGGEIFSKKGAVMPRDALKKSNKYKIQNHFNPQTISYNYNCDQEKVNRISIKSLYIPENSDTYEGVVLRRKQQN</sequence>
<dbReference type="InterPro" id="IPR044880">
    <property type="entry name" value="NCX_ion-bd_dom_sf"/>
</dbReference>
<keyword evidence="4" id="KW-0109">Calcium transport</keyword>
<feature type="transmembrane region" description="Helical" evidence="9">
    <location>
        <begin position="371"/>
        <end position="392"/>
    </location>
</feature>
<evidence type="ECO:0000256" key="5">
    <source>
        <dbReference type="ARBA" id="ARBA00022692"/>
    </source>
</evidence>
<accession>A0A9Q0M3A1</accession>
<feature type="transmembrane region" description="Helical" evidence="9">
    <location>
        <begin position="404"/>
        <end position="424"/>
    </location>
</feature>
<dbReference type="GO" id="GO:0006874">
    <property type="term" value="P:intracellular calcium ion homeostasis"/>
    <property type="evidence" value="ECO:0007669"/>
    <property type="project" value="TreeGrafter"/>
</dbReference>
<feature type="transmembrane region" description="Helical" evidence="9">
    <location>
        <begin position="342"/>
        <end position="365"/>
    </location>
</feature>
<gene>
    <name evidence="11" type="ORF">RDWZM_008249</name>
</gene>
<dbReference type="InterPro" id="IPR004837">
    <property type="entry name" value="NaCa_Exmemb"/>
</dbReference>
<keyword evidence="2" id="KW-0813">Transport</keyword>
<keyword evidence="12" id="KW-1185">Reference proteome</keyword>
<evidence type="ECO:0000256" key="9">
    <source>
        <dbReference type="SAM" id="Phobius"/>
    </source>
</evidence>
<feature type="region of interest" description="Disordered" evidence="8">
    <location>
        <begin position="156"/>
        <end position="205"/>
    </location>
</feature>
<organism evidence="11 12">
    <name type="scientific">Blomia tropicalis</name>
    <name type="common">Mite</name>
    <dbReference type="NCBI Taxonomy" id="40697"/>
    <lineage>
        <taxon>Eukaryota</taxon>
        <taxon>Metazoa</taxon>
        <taxon>Ecdysozoa</taxon>
        <taxon>Arthropoda</taxon>
        <taxon>Chelicerata</taxon>
        <taxon>Arachnida</taxon>
        <taxon>Acari</taxon>
        <taxon>Acariformes</taxon>
        <taxon>Sarcoptiformes</taxon>
        <taxon>Astigmata</taxon>
        <taxon>Glycyphagoidea</taxon>
        <taxon>Echimyopodidae</taxon>
        <taxon>Blomia</taxon>
    </lineage>
</organism>
<comment type="caution">
    <text evidence="11">The sequence shown here is derived from an EMBL/GenBank/DDBJ whole genome shotgun (WGS) entry which is preliminary data.</text>
</comment>
<feature type="transmembrane region" description="Helical" evidence="9">
    <location>
        <begin position="430"/>
        <end position="453"/>
    </location>
</feature>
<feature type="region of interest" description="Disordered" evidence="8">
    <location>
        <begin position="1"/>
        <end position="21"/>
    </location>
</feature>
<keyword evidence="4" id="KW-0406">Ion transport</keyword>
<dbReference type="PANTHER" id="PTHR12266">
    <property type="entry name" value="NA+/CA2+ K+ INDEPENDENT EXCHANGER"/>
    <property type="match status" value="1"/>
</dbReference>
<evidence type="ECO:0000256" key="2">
    <source>
        <dbReference type="ARBA" id="ARBA00022448"/>
    </source>
</evidence>
<keyword evidence="6 9" id="KW-1133">Transmembrane helix</keyword>
<dbReference type="GO" id="GO:0016020">
    <property type="term" value="C:membrane"/>
    <property type="evidence" value="ECO:0007669"/>
    <property type="project" value="UniProtKB-SubCell"/>
</dbReference>
<dbReference type="PANTHER" id="PTHR12266:SF0">
    <property type="entry name" value="MITOCHONDRIAL SODIUM_CALCIUM EXCHANGER PROTEIN"/>
    <property type="match status" value="1"/>
</dbReference>
<keyword evidence="4" id="KW-0106">Calcium</keyword>
<feature type="transmembrane region" description="Helical" evidence="9">
    <location>
        <begin position="300"/>
        <end position="321"/>
    </location>
</feature>
<evidence type="ECO:0000256" key="1">
    <source>
        <dbReference type="ARBA" id="ARBA00004141"/>
    </source>
</evidence>
<evidence type="ECO:0000256" key="6">
    <source>
        <dbReference type="ARBA" id="ARBA00022989"/>
    </source>
</evidence>